<evidence type="ECO:0000259" key="9">
    <source>
        <dbReference type="Pfam" id="PF00345"/>
    </source>
</evidence>
<reference evidence="11" key="1">
    <citation type="submission" date="2019-06" db="EMBL/GenBank/DDBJ databases">
        <authorList>
            <person name="Deangelis K."/>
            <person name="Huntemann M."/>
            <person name="Clum A."/>
            <person name="Pillay M."/>
            <person name="Palaniappan K."/>
            <person name="Varghese N."/>
            <person name="Mikhailova N."/>
            <person name="Stamatis D."/>
            <person name="Reddy T."/>
            <person name="Daum C."/>
            <person name="Shapiro N."/>
            <person name="Ivanova N."/>
            <person name="Kyrpides N."/>
            <person name="Woyke T."/>
        </authorList>
    </citation>
    <scope>NUCLEOTIDE SEQUENCE [LARGE SCALE GENOMIC DNA]</scope>
    <source>
        <strain evidence="11">128R</strain>
    </source>
</reference>
<feature type="chain" id="PRO_5021806103" evidence="8">
    <location>
        <begin position="22"/>
        <end position="225"/>
    </location>
</feature>
<dbReference type="InterPro" id="IPR050643">
    <property type="entry name" value="Periplasmic_pilus_chap"/>
</dbReference>
<dbReference type="AlphaFoldDB" id="A0A559T422"/>
<dbReference type="GO" id="GO:0071555">
    <property type="term" value="P:cell wall organization"/>
    <property type="evidence" value="ECO:0007669"/>
    <property type="project" value="InterPro"/>
</dbReference>
<keyword evidence="5" id="KW-0574">Periplasm</keyword>
<feature type="signal peptide" evidence="8">
    <location>
        <begin position="1"/>
        <end position="21"/>
    </location>
</feature>
<keyword evidence="6" id="KW-0143">Chaperone</keyword>
<organism evidence="11">
    <name type="scientific">Serratia fonticola</name>
    <dbReference type="NCBI Taxonomy" id="47917"/>
    <lineage>
        <taxon>Bacteria</taxon>
        <taxon>Pseudomonadati</taxon>
        <taxon>Pseudomonadota</taxon>
        <taxon>Gammaproteobacteria</taxon>
        <taxon>Enterobacterales</taxon>
        <taxon>Yersiniaceae</taxon>
        <taxon>Serratia</taxon>
    </lineage>
</organism>
<proteinExistence type="inferred from homology"/>
<keyword evidence="4 8" id="KW-0732">Signal</keyword>
<dbReference type="Pfam" id="PF02753">
    <property type="entry name" value="PapD_C"/>
    <property type="match status" value="1"/>
</dbReference>
<keyword evidence="3" id="KW-1029">Fimbrium biogenesis</keyword>
<dbReference type="InterPro" id="IPR036316">
    <property type="entry name" value="Pili_assmbl_chap_C_dom_sf"/>
</dbReference>
<dbReference type="InterPro" id="IPR013783">
    <property type="entry name" value="Ig-like_fold"/>
</dbReference>
<evidence type="ECO:0000256" key="4">
    <source>
        <dbReference type="ARBA" id="ARBA00022729"/>
    </source>
</evidence>
<sequence>MRRFPLVAFSLLLSYVAVAHAGVSIGGSRLVYEGNKKEESISVSNLDKTPYLIQSWVENATDSNDKAPFIVTPPLFRLDGDQQNVLRIVRAGGNLPENKESLFWLNIKSIPNSVSDNKNTLQIAVRSRLKLIFRPDALKGNVPEDVTSQLQWRSTGDKLQITNPTPYYMNFMFVKINGKRVPDANYVAPSSTATFSLPAGVSGREVTWQIINDYGGTGEIHKSAF</sequence>
<protein>
    <submittedName>
        <fullName evidence="11">P pilus assembly chaperone PapD</fullName>
    </submittedName>
</protein>
<dbReference type="GO" id="GO:0030288">
    <property type="term" value="C:outer membrane-bounded periplasmic space"/>
    <property type="evidence" value="ECO:0007669"/>
    <property type="project" value="InterPro"/>
</dbReference>
<dbReference type="InterPro" id="IPR016148">
    <property type="entry name" value="Pili_assmbl_chaperone_C"/>
</dbReference>
<evidence type="ECO:0000256" key="8">
    <source>
        <dbReference type="SAM" id="SignalP"/>
    </source>
</evidence>
<dbReference type="EMBL" id="VISQ01000001">
    <property type="protein sequence ID" value="TVZ69349.1"/>
    <property type="molecule type" value="Genomic_DNA"/>
</dbReference>
<feature type="domain" description="Pili assembly chaperone N-terminal" evidence="9">
    <location>
        <begin position="22"/>
        <end position="138"/>
    </location>
</feature>
<dbReference type="InterPro" id="IPR016147">
    <property type="entry name" value="Pili_assmbl_chaperone_N"/>
</dbReference>
<dbReference type="SUPFAM" id="SSF49354">
    <property type="entry name" value="PapD-like"/>
    <property type="match status" value="1"/>
</dbReference>
<evidence type="ECO:0000313" key="11">
    <source>
        <dbReference type="EMBL" id="TVZ69349.1"/>
    </source>
</evidence>
<dbReference type="OrthoDB" id="9131059at2"/>
<dbReference type="InterPro" id="IPR001829">
    <property type="entry name" value="Pili_assmbl_chaperone_bac"/>
</dbReference>
<evidence type="ECO:0000256" key="6">
    <source>
        <dbReference type="ARBA" id="ARBA00023186"/>
    </source>
</evidence>
<dbReference type="SUPFAM" id="SSF49584">
    <property type="entry name" value="Periplasmic chaperone C-domain"/>
    <property type="match status" value="1"/>
</dbReference>
<dbReference type="FunFam" id="2.60.40.10:FF:000458">
    <property type="entry name" value="Molecular chaperone FimC"/>
    <property type="match status" value="1"/>
</dbReference>
<dbReference type="PANTHER" id="PTHR30251:SF9">
    <property type="entry name" value="CHAPERONE PROTEIN CAF1M"/>
    <property type="match status" value="1"/>
</dbReference>
<evidence type="ECO:0000256" key="1">
    <source>
        <dbReference type="ARBA" id="ARBA00004418"/>
    </source>
</evidence>
<accession>A0A559T422</accession>
<comment type="similarity">
    <text evidence="2">Belongs to the periplasmic pilus chaperone family.</text>
</comment>
<feature type="domain" description="Pili assembly chaperone C-terminal" evidence="10">
    <location>
        <begin position="161"/>
        <end position="217"/>
    </location>
</feature>
<evidence type="ECO:0000256" key="3">
    <source>
        <dbReference type="ARBA" id="ARBA00022558"/>
    </source>
</evidence>
<evidence type="ECO:0000256" key="7">
    <source>
        <dbReference type="ARBA" id="ARBA00023319"/>
    </source>
</evidence>
<comment type="subcellular location">
    <subcellularLocation>
        <location evidence="1">Periplasm</location>
    </subcellularLocation>
</comment>
<dbReference type="PRINTS" id="PR00969">
    <property type="entry name" value="CHAPERONPILI"/>
</dbReference>
<comment type="caution">
    <text evidence="11">The sequence shown here is derived from an EMBL/GenBank/DDBJ whole genome shotgun (WGS) entry which is preliminary data.</text>
</comment>
<evidence type="ECO:0000259" key="10">
    <source>
        <dbReference type="Pfam" id="PF02753"/>
    </source>
</evidence>
<dbReference type="PANTHER" id="PTHR30251">
    <property type="entry name" value="PILUS ASSEMBLY CHAPERONE"/>
    <property type="match status" value="1"/>
</dbReference>
<evidence type="ECO:0000256" key="2">
    <source>
        <dbReference type="ARBA" id="ARBA00007399"/>
    </source>
</evidence>
<dbReference type="Gene3D" id="2.60.40.10">
    <property type="entry name" value="Immunoglobulins"/>
    <property type="match status" value="2"/>
</dbReference>
<gene>
    <name evidence="11" type="ORF">FHU10_1854</name>
</gene>
<reference evidence="11" key="2">
    <citation type="submission" date="2019-08" db="EMBL/GenBank/DDBJ databases">
        <title>Investigation of anaerobic lignin degradation for improved lignocellulosic biofuels.</title>
        <authorList>
            <person name="Deangelis K.PhD."/>
        </authorList>
    </citation>
    <scope>NUCLEOTIDE SEQUENCE [LARGE SCALE GENOMIC DNA]</scope>
    <source>
        <strain evidence="11">128R</strain>
    </source>
</reference>
<dbReference type="InterPro" id="IPR008962">
    <property type="entry name" value="PapD-like_sf"/>
</dbReference>
<keyword evidence="7" id="KW-0393">Immunoglobulin domain</keyword>
<dbReference type="Pfam" id="PF00345">
    <property type="entry name" value="PapD_N"/>
    <property type="match status" value="1"/>
</dbReference>
<evidence type="ECO:0000256" key="5">
    <source>
        <dbReference type="ARBA" id="ARBA00022764"/>
    </source>
</evidence>
<name>A0A559T422_SERFO</name>